<dbReference type="AlphaFoldDB" id="A0A151J4Y7"/>
<evidence type="ECO:0000313" key="2">
    <source>
        <dbReference type="Proteomes" id="UP000078492"/>
    </source>
</evidence>
<dbReference type="EMBL" id="KQ980074">
    <property type="protein sequence ID" value="KYN17842.1"/>
    <property type="molecule type" value="Genomic_DNA"/>
</dbReference>
<name>A0A151J4Y7_9HYME</name>
<dbReference type="STRING" id="471704.A0A151J4Y7"/>
<accession>A0A151J4Y7</accession>
<proteinExistence type="predicted"/>
<sequence>MLVEANGEHALGNPQCFEWFKYMISLQIDKNFLTLSEKYYASWLSAYHHELQSEDETILYSMITMVKRLIIMTVIGAEENDDNKALVYVEGLEKHEWLVGILGSDDLTIESLDADYEDIDSLRNIEITNVCDVENVLRIVRNRMYLKCTTGGRNARKKYIKFKKNKV</sequence>
<dbReference type="Proteomes" id="UP000078492">
    <property type="component" value="Unassembled WGS sequence"/>
</dbReference>
<gene>
    <name evidence="1" type="ORF">ALC57_09881</name>
</gene>
<protein>
    <submittedName>
        <fullName evidence="1">Uncharacterized protein</fullName>
    </submittedName>
</protein>
<keyword evidence="2" id="KW-1185">Reference proteome</keyword>
<reference evidence="1 2" key="1">
    <citation type="submission" date="2015-09" db="EMBL/GenBank/DDBJ databases">
        <title>Trachymyrmex cornetzi WGS genome.</title>
        <authorList>
            <person name="Nygaard S."/>
            <person name="Hu H."/>
            <person name="Boomsma J."/>
            <person name="Zhang G."/>
        </authorList>
    </citation>
    <scope>NUCLEOTIDE SEQUENCE [LARGE SCALE GENOMIC DNA]</scope>
    <source>
        <strain evidence="1">Tcor2-1</strain>
        <tissue evidence="1">Whole body</tissue>
    </source>
</reference>
<evidence type="ECO:0000313" key="1">
    <source>
        <dbReference type="EMBL" id="KYN17842.1"/>
    </source>
</evidence>
<organism evidence="1 2">
    <name type="scientific">Trachymyrmex cornetzi</name>
    <dbReference type="NCBI Taxonomy" id="471704"/>
    <lineage>
        <taxon>Eukaryota</taxon>
        <taxon>Metazoa</taxon>
        <taxon>Ecdysozoa</taxon>
        <taxon>Arthropoda</taxon>
        <taxon>Hexapoda</taxon>
        <taxon>Insecta</taxon>
        <taxon>Pterygota</taxon>
        <taxon>Neoptera</taxon>
        <taxon>Endopterygota</taxon>
        <taxon>Hymenoptera</taxon>
        <taxon>Apocrita</taxon>
        <taxon>Aculeata</taxon>
        <taxon>Formicoidea</taxon>
        <taxon>Formicidae</taxon>
        <taxon>Myrmicinae</taxon>
        <taxon>Trachymyrmex</taxon>
    </lineage>
</organism>